<dbReference type="InterPro" id="IPR011006">
    <property type="entry name" value="CheY-like_superfamily"/>
</dbReference>
<organism evidence="10 11">
    <name type="scientific">Fontibacillus solani</name>
    <dbReference type="NCBI Taxonomy" id="1572857"/>
    <lineage>
        <taxon>Bacteria</taxon>
        <taxon>Bacillati</taxon>
        <taxon>Bacillota</taxon>
        <taxon>Bacilli</taxon>
        <taxon>Bacillales</taxon>
        <taxon>Paenibacillaceae</taxon>
        <taxon>Fontibacillus</taxon>
    </lineage>
</organism>
<reference evidence="10 11" key="1">
    <citation type="submission" date="2020-08" db="EMBL/GenBank/DDBJ databases">
        <title>Genomic Encyclopedia of Type Strains, Phase III (KMG-III): the genomes of soil and plant-associated and newly described type strains.</title>
        <authorList>
            <person name="Whitman W."/>
        </authorList>
    </citation>
    <scope>NUCLEOTIDE SEQUENCE [LARGE SCALE GENOMIC DNA]</scope>
    <source>
        <strain evidence="10 11">CECT 8693</strain>
    </source>
</reference>
<keyword evidence="3" id="KW-0805">Transcription regulation</keyword>
<dbReference type="Gene3D" id="3.40.50.2300">
    <property type="match status" value="1"/>
</dbReference>
<accession>A0A7W3SPX1</accession>
<name>A0A7W3SPX1_9BACL</name>
<dbReference type="GO" id="GO:0000156">
    <property type="term" value="F:phosphorelay response regulator activity"/>
    <property type="evidence" value="ECO:0007669"/>
    <property type="project" value="TreeGrafter"/>
</dbReference>
<evidence type="ECO:0000313" key="11">
    <source>
        <dbReference type="Proteomes" id="UP000567067"/>
    </source>
</evidence>
<dbReference type="GO" id="GO:0006355">
    <property type="term" value="P:regulation of DNA-templated transcription"/>
    <property type="evidence" value="ECO:0007669"/>
    <property type="project" value="InterPro"/>
</dbReference>
<dbReference type="GO" id="GO:0005829">
    <property type="term" value="C:cytosol"/>
    <property type="evidence" value="ECO:0007669"/>
    <property type="project" value="TreeGrafter"/>
</dbReference>
<dbReference type="InterPro" id="IPR036388">
    <property type="entry name" value="WH-like_DNA-bd_sf"/>
</dbReference>
<dbReference type="InterPro" id="IPR039420">
    <property type="entry name" value="WalR-like"/>
</dbReference>
<evidence type="ECO:0000256" key="6">
    <source>
        <dbReference type="PROSITE-ProRule" id="PRU00169"/>
    </source>
</evidence>
<comment type="caution">
    <text evidence="10">The sequence shown here is derived from an EMBL/GenBank/DDBJ whole genome shotgun (WGS) entry which is preliminary data.</text>
</comment>
<dbReference type="EMBL" id="JACJIP010000002">
    <property type="protein sequence ID" value="MBA9084060.1"/>
    <property type="molecule type" value="Genomic_DNA"/>
</dbReference>
<feature type="domain" description="OmpR/PhoB-type" evidence="9">
    <location>
        <begin position="128"/>
        <end position="225"/>
    </location>
</feature>
<dbReference type="PROSITE" id="PS51755">
    <property type="entry name" value="OMPR_PHOB"/>
    <property type="match status" value="1"/>
</dbReference>
<dbReference type="Pfam" id="PF00072">
    <property type="entry name" value="Response_reg"/>
    <property type="match status" value="1"/>
</dbReference>
<dbReference type="Pfam" id="PF00486">
    <property type="entry name" value="Trans_reg_C"/>
    <property type="match status" value="1"/>
</dbReference>
<dbReference type="SUPFAM" id="SSF46894">
    <property type="entry name" value="C-terminal effector domain of the bipartite response regulators"/>
    <property type="match status" value="1"/>
</dbReference>
<evidence type="ECO:0000313" key="10">
    <source>
        <dbReference type="EMBL" id="MBA9084060.1"/>
    </source>
</evidence>
<keyword evidence="5" id="KW-0804">Transcription</keyword>
<dbReference type="SMART" id="SM00862">
    <property type="entry name" value="Trans_reg_C"/>
    <property type="match status" value="1"/>
</dbReference>
<dbReference type="CDD" id="cd00383">
    <property type="entry name" value="trans_reg_C"/>
    <property type="match status" value="1"/>
</dbReference>
<dbReference type="PROSITE" id="PS50110">
    <property type="entry name" value="RESPONSE_REGULATORY"/>
    <property type="match status" value="1"/>
</dbReference>
<sequence>MKEKIVLAYGNKDAGKRWKNLLESLDFHVILTQDSEGIFEEISHESPEMLLMSEHLLDLSALEVLTQLGVNQPFPILIMKQFPNTELTVAAFTSGANDVVSEEISIDELESRIRNLMRLFWRFADGYMKELQYEDLQLELKSRKVYRGDQLIKLTPKEFDLLRYLMKRAGMVCEREEILQEVWGYDFSTGTNVVDVYIRHLRTKVDKGQAKKLIHTVRGKGYMVN</sequence>
<evidence type="ECO:0000256" key="1">
    <source>
        <dbReference type="ARBA" id="ARBA00022553"/>
    </source>
</evidence>
<comment type="caution">
    <text evidence="6">Lacks conserved residue(s) required for the propagation of feature annotation.</text>
</comment>
<dbReference type="RefSeq" id="WP_182534161.1">
    <property type="nucleotide sequence ID" value="NZ_JACJIP010000002.1"/>
</dbReference>
<feature type="domain" description="Response regulatory" evidence="8">
    <location>
        <begin position="4"/>
        <end position="117"/>
    </location>
</feature>
<gene>
    <name evidence="10" type="ORF">FHR92_000514</name>
</gene>
<evidence type="ECO:0000256" key="4">
    <source>
        <dbReference type="ARBA" id="ARBA00023125"/>
    </source>
</evidence>
<keyword evidence="2" id="KW-0902">Two-component regulatory system</keyword>
<feature type="DNA-binding region" description="OmpR/PhoB-type" evidence="7">
    <location>
        <begin position="128"/>
        <end position="225"/>
    </location>
</feature>
<proteinExistence type="predicted"/>
<dbReference type="PANTHER" id="PTHR48111:SF56">
    <property type="entry name" value="TETRATHIONATE RESPONSE REGULATORY PROTEIN TTRR"/>
    <property type="match status" value="1"/>
</dbReference>
<dbReference type="AlphaFoldDB" id="A0A7W3SPX1"/>
<dbReference type="PANTHER" id="PTHR48111">
    <property type="entry name" value="REGULATOR OF RPOS"/>
    <property type="match status" value="1"/>
</dbReference>
<evidence type="ECO:0000256" key="2">
    <source>
        <dbReference type="ARBA" id="ARBA00023012"/>
    </source>
</evidence>
<keyword evidence="4 7" id="KW-0238">DNA-binding</keyword>
<evidence type="ECO:0000256" key="3">
    <source>
        <dbReference type="ARBA" id="ARBA00023015"/>
    </source>
</evidence>
<dbReference type="InterPro" id="IPR001867">
    <property type="entry name" value="OmpR/PhoB-type_DNA-bd"/>
</dbReference>
<dbReference type="InterPro" id="IPR016032">
    <property type="entry name" value="Sig_transdc_resp-reg_C-effctor"/>
</dbReference>
<evidence type="ECO:0000256" key="7">
    <source>
        <dbReference type="PROSITE-ProRule" id="PRU01091"/>
    </source>
</evidence>
<dbReference type="Proteomes" id="UP000567067">
    <property type="component" value="Unassembled WGS sequence"/>
</dbReference>
<dbReference type="Gene3D" id="1.10.10.10">
    <property type="entry name" value="Winged helix-like DNA-binding domain superfamily/Winged helix DNA-binding domain"/>
    <property type="match status" value="1"/>
</dbReference>
<evidence type="ECO:0000256" key="5">
    <source>
        <dbReference type="ARBA" id="ARBA00023163"/>
    </source>
</evidence>
<dbReference type="GO" id="GO:0000976">
    <property type="term" value="F:transcription cis-regulatory region binding"/>
    <property type="evidence" value="ECO:0007669"/>
    <property type="project" value="TreeGrafter"/>
</dbReference>
<keyword evidence="11" id="KW-1185">Reference proteome</keyword>
<dbReference type="GO" id="GO:0032993">
    <property type="term" value="C:protein-DNA complex"/>
    <property type="evidence" value="ECO:0007669"/>
    <property type="project" value="TreeGrafter"/>
</dbReference>
<dbReference type="InterPro" id="IPR001789">
    <property type="entry name" value="Sig_transdc_resp-reg_receiver"/>
</dbReference>
<dbReference type="FunFam" id="1.10.10.10:FF:000005">
    <property type="entry name" value="Two-component system response regulator"/>
    <property type="match status" value="1"/>
</dbReference>
<evidence type="ECO:0000259" key="8">
    <source>
        <dbReference type="PROSITE" id="PS50110"/>
    </source>
</evidence>
<keyword evidence="1" id="KW-0597">Phosphoprotein</keyword>
<dbReference type="SUPFAM" id="SSF52172">
    <property type="entry name" value="CheY-like"/>
    <property type="match status" value="1"/>
</dbReference>
<evidence type="ECO:0000259" key="9">
    <source>
        <dbReference type="PROSITE" id="PS51755"/>
    </source>
</evidence>
<protein>
    <submittedName>
        <fullName evidence="10">DNA-binding response OmpR family regulator</fullName>
    </submittedName>
</protein>